<organism evidence="2 4">
    <name type="scientific">Xanthobacter flavus</name>
    <dbReference type="NCBI Taxonomy" id="281"/>
    <lineage>
        <taxon>Bacteria</taxon>
        <taxon>Pseudomonadati</taxon>
        <taxon>Pseudomonadota</taxon>
        <taxon>Alphaproteobacteria</taxon>
        <taxon>Hyphomicrobiales</taxon>
        <taxon>Xanthobacteraceae</taxon>
        <taxon>Xanthobacter</taxon>
    </lineage>
</organism>
<dbReference type="GeneID" id="95761887"/>
<dbReference type="SUPFAM" id="SSF51658">
    <property type="entry name" value="Xylose isomerase-like"/>
    <property type="match status" value="1"/>
</dbReference>
<keyword evidence="5" id="KW-1185">Reference proteome</keyword>
<evidence type="ECO:0000313" key="2">
    <source>
        <dbReference type="EMBL" id="GLI21420.1"/>
    </source>
</evidence>
<protein>
    <submittedName>
        <fullName evidence="3">Sugar phosphate isomerase/epimerase</fullName>
    </submittedName>
    <submittedName>
        <fullName evidence="2">Xylose isomerase</fullName>
    </submittedName>
</protein>
<keyword evidence="2" id="KW-0413">Isomerase</keyword>
<dbReference type="InterPro" id="IPR050312">
    <property type="entry name" value="IolE/XylAMocC-like"/>
</dbReference>
<accession>A0A9W6FIR8</accession>
<dbReference type="InterPro" id="IPR036237">
    <property type="entry name" value="Xyl_isomerase-like_sf"/>
</dbReference>
<reference evidence="3 5" key="2">
    <citation type="submission" date="2023-07" db="EMBL/GenBank/DDBJ databases">
        <title>Genomic Encyclopedia of Type Strains, Phase IV (KMG-IV): sequencing the most valuable type-strain genomes for metagenomic binning, comparative biology and taxonomic classification.</title>
        <authorList>
            <person name="Goeker M."/>
        </authorList>
    </citation>
    <scope>NUCLEOTIDE SEQUENCE [LARGE SCALE GENOMIC DNA]</scope>
    <source>
        <strain evidence="3 5">DSM 338</strain>
    </source>
</reference>
<evidence type="ECO:0000313" key="4">
    <source>
        <dbReference type="Proteomes" id="UP001144397"/>
    </source>
</evidence>
<dbReference type="PANTHER" id="PTHR12110:SF52">
    <property type="entry name" value="XYLOSE ISOMERASE"/>
    <property type="match status" value="1"/>
</dbReference>
<comment type="caution">
    <text evidence="2">The sequence shown here is derived from an EMBL/GenBank/DDBJ whole genome shotgun (WGS) entry which is preliminary data.</text>
</comment>
<dbReference type="Proteomes" id="UP001245370">
    <property type="component" value="Unassembled WGS sequence"/>
</dbReference>
<dbReference type="EMBL" id="JAVDPY010000002">
    <property type="protein sequence ID" value="MDR6333144.1"/>
    <property type="molecule type" value="Genomic_DNA"/>
</dbReference>
<dbReference type="RefSeq" id="WP_281805980.1">
    <property type="nucleotide sequence ID" value="NZ_BSDO01000001.1"/>
</dbReference>
<dbReference type="EMBL" id="BSDO01000001">
    <property type="protein sequence ID" value="GLI21420.1"/>
    <property type="molecule type" value="Genomic_DNA"/>
</dbReference>
<name>A0A9W6FIR8_XANFL</name>
<reference evidence="2" key="1">
    <citation type="submission" date="2022-12" db="EMBL/GenBank/DDBJ databases">
        <title>Reference genome sequencing for broad-spectrum identification of bacterial and archaeal isolates by mass spectrometry.</title>
        <authorList>
            <person name="Sekiguchi Y."/>
            <person name="Tourlousse D.M."/>
        </authorList>
    </citation>
    <scope>NUCLEOTIDE SEQUENCE</scope>
    <source>
        <strain evidence="2">301</strain>
    </source>
</reference>
<gene>
    <name evidence="3" type="ORF">GGQ86_001608</name>
    <name evidence="2" type="ORF">XFLAVUS301_10940</name>
</gene>
<evidence type="ECO:0000259" key="1">
    <source>
        <dbReference type="Pfam" id="PF01261"/>
    </source>
</evidence>
<feature type="domain" description="Xylose isomerase-like TIM barrel" evidence="1">
    <location>
        <begin position="21"/>
        <end position="259"/>
    </location>
</feature>
<dbReference type="PANTHER" id="PTHR12110">
    <property type="entry name" value="HYDROXYPYRUVATE ISOMERASE"/>
    <property type="match status" value="1"/>
</dbReference>
<sequence>MTGLSINYYIAPPGYALERFLDDCAAAGAAGVGLTERALEEVALPDLKRMLDERGLAVSSVNSAGFFLWGDAARAQRQVAINAALIEAAAVLCAGTLVTIGGGLGDLGTERTGDLARARRAVDAALPELCAAAEARGVRLGLETMHPIRIPTKSTVNTLTQAEALCAAHSGLGFILDVFHSWWDPDLEPVLARSIARLTLVQLSGVAQPRDPTLLPTRCPLSQGCVDTAELLRLLAQSGYGGPYEFELFAHELAGASVADAIRRAVDDFAALAAA</sequence>
<evidence type="ECO:0000313" key="3">
    <source>
        <dbReference type="EMBL" id="MDR6333144.1"/>
    </source>
</evidence>
<dbReference type="GO" id="GO:0016853">
    <property type="term" value="F:isomerase activity"/>
    <property type="evidence" value="ECO:0007669"/>
    <property type="project" value="UniProtKB-KW"/>
</dbReference>
<dbReference type="Gene3D" id="3.20.20.150">
    <property type="entry name" value="Divalent-metal-dependent TIM barrel enzymes"/>
    <property type="match status" value="1"/>
</dbReference>
<dbReference type="AlphaFoldDB" id="A0A9W6FIR8"/>
<dbReference type="InterPro" id="IPR013022">
    <property type="entry name" value="Xyl_isomerase-like_TIM-brl"/>
</dbReference>
<dbReference type="Pfam" id="PF01261">
    <property type="entry name" value="AP_endonuc_2"/>
    <property type="match status" value="1"/>
</dbReference>
<dbReference type="Proteomes" id="UP001144397">
    <property type="component" value="Unassembled WGS sequence"/>
</dbReference>
<proteinExistence type="predicted"/>
<evidence type="ECO:0000313" key="5">
    <source>
        <dbReference type="Proteomes" id="UP001245370"/>
    </source>
</evidence>